<accession>A0A9P5PK32</accession>
<dbReference type="CDD" id="cd06259">
    <property type="entry name" value="YdcF-like"/>
    <property type="match status" value="1"/>
</dbReference>
<comment type="caution">
    <text evidence="3">The sequence shown here is derived from an EMBL/GenBank/DDBJ whole genome shotgun (WGS) entry which is preliminary data.</text>
</comment>
<dbReference type="Proteomes" id="UP000772434">
    <property type="component" value="Unassembled WGS sequence"/>
</dbReference>
<organism evidence="3 4">
    <name type="scientific">Rhodocollybia butyracea</name>
    <dbReference type="NCBI Taxonomy" id="206335"/>
    <lineage>
        <taxon>Eukaryota</taxon>
        <taxon>Fungi</taxon>
        <taxon>Dikarya</taxon>
        <taxon>Basidiomycota</taxon>
        <taxon>Agaricomycotina</taxon>
        <taxon>Agaricomycetes</taxon>
        <taxon>Agaricomycetidae</taxon>
        <taxon>Agaricales</taxon>
        <taxon>Marasmiineae</taxon>
        <taxon>Omphalotaceae</taxon>
        <taxon>Rhodocollybia</taxon>
    </lineage>
</organism>
<dbReference type="OrthoDB" id="3350312at2759"/>
<feature type="chain" id="PRO_5040335605" evidence="1">
    <location>
        <begin position="25"/>
        <end position="362"/>
    </location>
</feature>
<keyword evidence="4" id="KW-1185">Reference proteome</keyword>
<dbReference type="InterPro" id="IPR014729">
    <property type="entry name" value="Rossmann-like_a/b/a_fold"/>
</dbReference>
<evidence type="ECO:0000259" key="2">
    <source>
        <dbReference type="Pfam" id="PF02698"/>
    </source>
</evidence>
<dbReference type="InterPro" id="IPR051599">
    <property type="entry name" value="Cell_Envelope_Assoc"/>
</dbReference>
<dbReference type="InterPro" id="IPR003848">
    <property type="entry name" value="DUF218"/>
</dbReference>
<reference evidence="3" key="1">
    <citation type="submission" date="2020-11" db="EMBL/GenBank/DDBJ databases">
        <authorList>
            <consortium name="DOE Joint Genome Institute"/>
            <person name="Ahrendt S."/>
            <person name="Riley R."/>
            <person name="Andreopoulos W."/>
            <person name="Labutti K."/>
            <person name="Pangilinan J."/>
            <person name="Ruiz-Duenas F.J."/>
            <person name="Barrasa J.M."/>
            <person name="Sanchez-Garcia M."/>
            <person name="Camarero S."/>
            <person name="Miyauchi S."/>
            <person name="Serrano A."/>
            <person name="Linde D."/>
            <person name="Babiker R."/>
            <person name="Drula E."/>
            <person name="Ayuso-Fernandez I."/>
            <person name="Pacheco R."/>
            <person name="Padilla G."/>
            <person name="Ferreira P."/>
            <person name="Barriuso J."/>
            <person name="Kellner H."/>
            <person name="Castanera R."/>
            <person name="Alfaro M."/>
            <person name="Ramirez L."/>
            <person name="Pisabarro A.G."/>
            <person name="Kuo A."/>
            <person name="Tritt A."/>
            <person name="Lipzen A."/>
            <person name="He G."/>
            <person name="Yan M."/>
            <person name="Ng V."/>
            <person name="Cullen D."/>
            <person name="Martin F."/>
            <person name="Rosso M.-N."/>
            <person name="Henrissat B."/>
            <person name="Hibbett D."/>
            <person name="Martinez A.T."/>
            <person name="Grigoriev I.V."/>
        </authorList>
    </citation>
    <scope>NUCLEOTIDE SEQUENCE</scope>
    <source>
        <strain evidence="3">AH 40177</strain>
    </source>
</reference>
<feature type="domain" description="DUF218" evidence="2">
    <location>
        <begin position="198"/>
        <end position="311"/>
    </location>
</feature>
<protein>
    <submittedName>
        <fullName evidence="3">DUF218 domain-containing protein</fullName>
    </submittedName>
</protein>
<dbReference type="GO" id="GO:0005886">
    <property type="term" value="C:plasma membrane"/>
    <property type="evidence" value="ECO:0007669"/>
    <property type="project" value="TreeGrafter"/>
</dbReference>
<feature type="signal peptide" evidence="1">
    <location>
        <begin position="1"/>
        <end position="24"/>
    </location>
</feature>
<name>A0A9P5PK32_9AGAR</name>
<sequence length="362" mass="40632">MNTPASFDKLVTILFPALTAFLTADKHLEWASRPKVQQLRSIRVARLQESLSSTARSTIRVDAMLITATDASTLQTELEASGAPKELLQIWPRYIAAANRIINVYGTGSRPRYAADSISYDPSSHFWLRFLDSVLAAQLSGDAGKDTPPWDAFYFAVRLLCANNRDDALRYPELWTKDNAPAVALARTITWDDFPWAAVLVPGEGPERDGVKISPLAGLRMEFAVTQYLEKQTPFLIVSGGTVHPAYTEFNEAFEMKKWLLEQHGVPPERILLEPFARHTTTNFRNAGRILRMLGAPEEKPVLLVSNEYQLEFIDSDRFRRIEKEELLYGVGKIGPRQGNFGIMFLPSPFCGVVDPMDPMDP</sequence>
<proteinExistence type="predicted"/>
<dbReference type="PANTHER" id="PTHR30336:SF20">
    <property type="entry name" value="DUF218 DOMAIN-CONTAINING PROTEIN"/>
    <property type="match status" value="1"/>
</dbReference>
<dbReference type="Gene3D" id="3.40.50.620">
    <property type="entry name" value="HUPs"/>
    <property type="match status" value="1"/>
</dbReference>
<evidence type="ECO:0000313" key="4">
    <source>
        <dbReference type="Proteomes" id="UP000772434"/>
    </source>
</evidence>
<dbReference type="AlphaFoldDB" id="A0A9P5PK32"/>
<gene>
    <name evidence="3" type="ORF">BDP27DRAFT_236402</name>
</gene>
<dbReference type="Pfam" id="PF02698">
    <property type="entry name" value="DUF218"/>
    <property type="match status" value="1"/>
</dbReference>
<dbReference type="EMBL" id="JADNRY010000146">
    <property type="protein sequence ID" value="KAF9063440.1"/>
    <property type="molecule type" value="Genomic_DNA"/>
</dbReference>
<dbReference type="PANTHER" id="PTHR30336">
    <property type="entry name" value="INNER MEMBRANE PROTEIN, PROBABLE PERMEASE"/>
    <property type="match status" value="1"/>
</dbReference>
<evidence type="ECO:0000256" key="1">
    <source>
        <dbReference type="SAM" id="SignalP"/>
    </source>
</evidence>
<keyword evidence="1" id="KW-0732">Signal</keyword>
<evidence type="ECO:0000313" key="3">
    <source>
        <dbReference type="EMBL" id="KAF9063440.1"/>
    </source>
</evidence>